<feature type="compositionally biased region" description="Low complexity" evidence="6">
    <location>
        <begin position="408"/>
        <end position="419"/>
    </location>
</feature>
<dbReference type="InterPro" id="IPR038508">
    <property type="entry name" value="ArfGAP_dom_sf"/>
</dbReference>
<evidence type="ECO:0000259" key="8">
    <source>
        <dbReference type="PROSITE" id="PS50115"/>
    </source>
</evidence>
<feature type="region of interest" description="Disordered" evidence="6">
    <location>
        <begin position="278"/>
        <end position="310"/>
    </location>
</feature>
<dbReference type="FunFam" id="1.10.220.150:FF:000009">
    <property type="entry name" value="stromal membrane-associated protein 1 isoform X1"/>
    <property type="match status" value="1"/>
</dbReference>
<dbReference type="GO" id="GO:0005096">
    <property type="term" value="F:GTPase activator activity"/>
    <property type="evidence" value="ECO:0007669"/>
    <property type="project" value="UniProtKB-KW"/>
</dbReference>
<feature type="compositionally biased region" description="Basic and acidic residues" evidence="6">
    <location>
        <begin position="827"/>
        <end position="843"/>
    </location>
</feature>
<evidence type="ECO:0000256" key="4">
    <source>
        <dbReference type="ARBA" id="ARBA00022833"/>
    </source>
</evidence>
<dbReference type="InterPro" id="IPR001164">
    <property type="entry name" value="ArfGAP_dom"/>
</dbReference>
<accession>A0A4Q1BSF0</accession>
<dbReference type="OrthoDB" id="10266696at2759"/>
<dbReference type="EMBL" id="SDIL01000013">
    <property type="protein sequence ID" value="RXK40949.1"/>
    <property type="molecule type" value="Genomic_DNA"/>
</dbReference>
<feature type="compositionally biased region" description="Polar residues" evidence="6">
    <location>
        <begin position="278"/>
        <end position="287"/>
    </location>
</feature>
<dbReference type="Gene3D" id="2.30.29.30">
    <property type="entry name" value="Pleckstrin-homology domain (PH domain)/Phosphotyrosine-binding domain (PTB)"/>
    <property type="match status" value="1"/>
</dbReference>
<dbReference type="Pfam" id="PF01412">
    <property type="entry name" value="ArfGap"/>
    <property type="match status" value="1"/>
</dbReference>
<feature type="region of interest" description="Disordered" evidence="6">
    <location>
        <begin position="206"/>
        <end position="230"/>
    </location>
</feature>
<dbReference type="PRINTS" id="PR00405">
    <property type="entry name" value="REVINTRACTNG"/>
</dbReference>
<dbReference type="SMART" id="SM00105">
    <property type="entry name" value="ArfGap"/>
    <property type="match status" value="1"/>
</dbReference>
<dbReference type="Gene3D" id="1.10.220.150">
    <property type="entry name" value="Arf GTPase activating protein"/>
    <property type="match status" value="1"/>
</dbReference>
<dbReference type="FunFam" id="2.30.29.30:FF:000252">
    <property type="entry name" value="ARF GTPase activator (Csx2)"/>
    <property type="match status" value="1"/>
</dbReference>
<dbReference type="AlphaFoldDB" id="A0A4Q1BSF0"/>
<feature type="compositionally biased region" description="Polar residues" evidence="6">
    <location>
        <begin position="210"/>
        <end position="220"/>
    </location>
</feature>
<name>A0A4Q1BSF0_TREME</name>
<keyword evidence="4" id="KW-0862">Zinc</keyword>
<feature type="compositionally biased region" description="Polar residues" evidence="6">
    <location>
        <begin position="711"/>
        <end position="720"/>
    </location>
</feature>
<dbReference type="InParanoid" id="A0A4Q1BSF0"/>
<feature type="compositionally biased region" description="Polar residues" evidence="6">
    <location>
        <begin position="756"/>
        <end position="770"/>
    </location>
</feature>
<reference evidence="9 10" key="1">
    <citation type="submission" date="2016-06" db="EMBL/GenBank/DDBJ databases">
        <title>Evolution of pathogenesis and genome organization in the Tremellales.</title>
        <authorList>
            <person name="Cuomo C."/>
            <person name="Litvintseva A."/>
            <person name="Heitman J."/>
            <person name="Chen Y."/>
            <person name="Sun S."/>
            <person name="Springer D."/>
            <person name="Dromer F."/>
            <person name="Young S."/>
            <person name="Zeng Q."/>
            <person name="Chapman S."/>
            <person name="Gujja S."/>
            <person name="Saif S."/>
            <person name="Birren B."/>
        </authorList>
    </citation>
    <scope>NUCLEOTIDE SEQUENCE [LARGE SCALE GENOMIC DNA]</scope>
    <source>
        <strain evidence="9 10">ATCC 28783</strain>
    </source>
</reference>
<feature type="domain" description="PH" evidence="7">
    <location>
        <begin position="518"/>
        <end position="624"/>
    </location>
</feature>
<dbReference type="PANTHER" id="PTHR23180">
    <property type="entry name" value="CENTAURIN/ARF"/>
    <property type="match status" value="1"/>
</dbReference>
<dbReference type="InterPro" id="IPR045258">
    <property type="entry name" value="ACAP1/2/3-like"/>
</dbReference>
<dbReference type="InterPro" id="IPR037278">
    <property type="entry name" value="ARFGAP/RecO"/>
</dbReference>
<dbReference type="STRING" id="5217.A0A4Q1BSF0"/>
<dbReference type="Proteomes" id="UP000289152">
    <property type="component" value="Unassembled WGS sequence"/>
</dbReference>
<feature type="domain" description="Arf-GAP" evidence="8">
    <location>
        <begin position="855"/>
        <end position="981"/>
    </location>
</feature>
<evidence type="ECO:0000256" key="3">
    <source>
        <dbReference type="ARBA" id="ARBA00022771"/>
    </source>
</evidence>
<dbReference type="Pfam" id="PF00169">
    <property type="entry name" value="PH"/>
    <property type="match status" value="1"/>
</dbReference>
<feature type="region of interest" description="Disordered" evidence="6">
    <location>
        <begin position="801"/>
        <end position="853"/>
    </location>
</feature>
<dbReference type="VEuPathDB" id="FungiDB:TREMEDRAFT_73206"/>
<dbReference type="CDD" id="cd08204">
    <property type="entry name" value="ArfGap"/>
    <property type="match status" value="1"/>
</dbReference>
<dbReference type="GO" id="GO:0008270">
    <property type="term" value="F:zinc ion binding"/>
    <property type="evidence" value="ECO:0007669"/>
    <property type="project" value="UniProtKB-KW"/>
</dbReference>
<keyword evidence="3 5" id="KW-0863">Zinc-finger</keyword>
<feature type="compositionally biased region" description="Polar residues" evidence="6">
    <location>
        <begin position="420"/>
        <end position="436"/>
    </location>
</feature>
<dbReference type="PANTHER" id="PTHR23180:SF160">
    <property type="entry name" value="ADP-RIBOSYLATION FACTOR GTPASE-ACTIVATING PROTEIN EFFECTOR PROTEIN 1"/>
    <property type="match status" value="1"/>
</dbReference>
<comment type="caution">
    <text evidence="9">The sequence shown here is derived from an EMBL/GenBank/DDBJ whole genome shotgun (WGS) entry which is preliminary data.</text>
</comment>
<keyword evidence="10" id="KW-1185">Reference proteome</keyword>
<feature type="region of interest" description="Disordered" evidence="6">
    <location>
        <begin position="408"/>
        <end position="464"/>
    </location>
</feature>
<evidence type="ECO:0008006" key="11">
    <source>
        <dbReference type="Google" id="ProtNLM"/>
    </source>
</evidence>
<evidence type="ECO:0000313" key="9">
    <source>
        <dbReference type="EMBL" id="RXK40949.1"/>
    </source>
</evidence>
<sequence length="1009" mass="110047">MNSSDPTFSSAGESSRLSARSARSVASIGSGASSGTSQSLPLPHSVPLAPPAPMPSETEKFLPVRPVPDSLLLRSTFSSLEHSAATLKRLTKAALAAASVVRSLLEQLERAEDELFGGLGELAQWLEVGYGVQGGVWDVNEGTRKVRKAKRRKEREELEVLVERNVAAVKGDLKRHGVANGAARVKFENVAKNFYHQTSLYLSPIPGSPTPTSQYASSPHLTPRRGSSDHAQAARLAQFDLARYNHHSTLLYAVPPSSVSCLDLLVSLYTWASSVLSDSTNTSTEPLQFTPRLNGLSADTDKQSTSPHPNPTLLRLTLSESLSRLGSVRTDLLVAWGQREHQTTELEHAVSTLIPHSYSDVSHLDPADDTFGTFSPPSAILSNHAIEHRRPKRIHKLQKSVGGRLRDLLNPSSSNLSLSQTSGDTPQRSSRMSLDSASIRPRMIDTPSFPPRLSTIEDSPTRPPLLNRRSLQGNGVNYTSPFFVNASAIEAKSVASGVGGVGGLDGRGDEDAEREQVGRKKEGVLWGAGSWEGLSKTGGKSKWEKFWVVLDHSRIYEYRDNGIEKPDSAHAVIDLKFASVREGRGTDRRFVFEVVTPTQGRRLYQATSEQEMKQWLYAICNAIESCINGTSSVRTFDASKLRTVSGSLDDHALPTRPKLGFPSIGLGTPVGRRSLPPQTPVEIRKRQTSLKKVLRQSAEIAGQQWNNVSQAVNSARSDSTALELPRPTFPQQHTRSPVQEEERLTPVSEPGHLSIGTGTSDGAGTSPSSRPSDRYSWYDMSVGEDIEKRVLEMAGLGLGTVGESPGRRVKSESLAHGSEGEGGVTRSRSEDLEHLGKSEKRVGDVGGTRSMEGREPDMKMLRAIAAEEGNSKCADCGKGMKSSRWATISLRDHPMVLFLCIRCVGIHRSLGTHISKPRSVDLDIWTPGSILLAAEWGNERGNAVWERRKPRDLIPSDDTMPEWIKRKYVEGIWLSEEDRILFGLPSRLSPIVSPRLHGHTHGSGHGAIT</sequence>
<organism evidence="9 10">
    <name type="scientific">Tremella mesenterica</name>
    <name type="common">Jelly fungus</name>
    <dbReference type="NCBI Taxonomy" id="5217"/>
    <lineage>
        <taxon>Eukaryota</taxon>
        <taxon>Fungi</taxon>
        <taxon>Dikarya</taxon>
        <taxon>Basidiomycota</taxon>
        <taxon>Agaricomycotina</taxon>
        <taxon>Tremellomycetes</taxon>
        <taxon>Tremellales</taxon>
        <taxon>Tremellaceae</taxon>
        <taxon>Tremella</taxon>
    </lineage>
</organism>
<evidence type="ECO:0000259" key="7">
    <source>
        <dbReference type="PROSITE" id="PS50003"/>
    </source>
</evidence>
<dbReference type="InterPro" id="IPR001849">
    <property type="entry name" value="PH_domain"/>
</dbReference>
<feature type="compositionally biased region" description="Low complexity" evidence="6">
    <location>
        <begin position="9"/>
        <end position="39"/>
    </location>
</feature>
<dbReference type="PROSITE" id="PS50003">
    <property type="entry name" value="PH_DOMAIN"/>
    <property type="match status" value="1"/>
</dbReference>
<dbReference type="PROSITE" id="PS50115">
    <property type="entry name" value="ARFGAP"/>
    <property type="match status" value="1"/>
</dbReference>
<feature type="region of interest" description="Disordered" evidence="6">
    <location>
        <begin position="711"/>
        <end position="776"/>
    </location>
</feature>
<evidence type="ECO:0000313" key="10">
    <source>
        <dbReference type="Proteomes" id="UP000289152"/>
    </source>
</evidence>
<evidence type="ECO:0000256" key="1">
    <source>
        <dbReference type="ARBA" id="ARBA00022468"/>
    </source>
</evidence>
<dbReference type="SUPFAM" id="SSF57863">
    <property type="entry name" value="ArfGap/RecO-like zinc finger"/>
    <property type="match status" value="1"/>
</dbReference>
<gene>
    <name evidence="9" type="ORF">M231_01797</name>
</gene>
<keyword evidence="2" id="KW-0479">Metal-binding</keyword>
<dbReference type="SMART" id="SM00233">
    <property type="entry name" value="PH"/>
    <property type="match status" value="1"/>
</dbReference>
<dbReference type="SUPFAM" id="SSF50729">
    <property type="entry name" value="PH domain-like"/>
    <property type="match status" value="1"/>
</dbReference>
<evidence type="ECO:0000256" key="6">
    <source>
        <dbReference type="SAM" id="MobiDB-lite"/>
    </source>
</evidence>
<dbReference type="InterPro" id="IPR011993">
    <property type="entry name" value="PH-like_dom_sf"/>
</dbReference>
<evidence type="ECO:0000256" key="2">
    <source>
        <dbReference type="ARBA" id="ARBA00022723"/>
    </source>
</evidence>
<keyword evidence="1" id="KW-0343">GTPase activation</keyword>
<proteinExistence type="predicted"/>
<protein>
    <recommendedName>
        <fullName evidence="11">Zinc finger protein</fullName>
    </recommendedName>
</protein>
<feature type="region of interest" description="Disordered" evidence="6">
    <location>
        <begin position="1"/>
        <end position="61"/>
    </location>
</feature>
<evidence type="ECO:0000256" key="5">
    <source>
        <dbReference type="PROSITE-ProRule" id="PRU00288"/>
    </source>
</evidence>